<dbReference type="AlphaFoldDB" id="A0A1M6UDS9"/>
<proteinExistence type="predicted"/>
<dbReference type="EMBL" id="FRAW01000013">
    <property type="protein sequence ID" value="SHK67330.1"/>
    <property type="molecule type" value="Genomic_DNA"/>
</dbReference>
<accession>A0A1M6UDS9</accession>
<dbReference type="Gene3D" id="2.40.128.640">
    <property type="match status" value="1"/>
</dbReference>
<name>A0A1M6UDS9_9BACT</name>
<evidence type="ECO:0000313" key="1">
    <source>
        <dbReference type="EMBL" id="SHK67330.1"/>
    </source>
</evidence>
<organism evidence="1 2">
    <name type="scientific">Fibrobacter intestinalis</name>
    <dbReference type="NCBI Taxonomy" id="28122"/>
    <lineage>
        <taxon>Bacteria</taxon>
        <taxon>Pseudomonadati</taxon>
        <taxon>Fibrobacterota</taxon>
        <taxon>Fibrobacteria</taxon>
        <taxon>Fibrobacterales</taxon>
        <taxon>Fibrobacteraceae</taxon>
        <taxon>Fibrobacter</taxon>
    </lineage>
</organism>
<dbReference type="RefSeq" id="WP_073304170.1">
    <property type="nucleotide sequence ID" value="NZ_FRAW01000013.1"/>
</dbReference>
<gene>
    <name evidence="1" type="ORF">SAMN05720469_11365</name>
</gene>
<protein>
    <submittedName>
        <fullName evidence="1">NlpE N-terminal domain-containing protein</fullName>
    </submittedName>
</protein>
<reference evidence="2" key="1">
    <citation type="submission" date="2016-11" db="EMBL/GenBank/DDBJ databases">
        <authorList>
            <person name="Varghese N."/>
            <person name="Submissions S."/>
        </authorList>
    </citation>
    <scope>NUCLEOTIDE SEQUENCE [LARGE SCALE GENOMIC DNA]</scope>
    <source>
        <strain evidence="2">UWOS</strain>
    </source>
</reference>
<evidence type="ECO:0000313" key="2">
    <source>
        <dbReference type="Proteomes" id="UP000184275"/>
    </source>
</evidence>
<dbReference type="Proteomes" id="UP000184275">
    <property type="component" value="Unassembled WGS sequence"/>
</dbReference>
<keyword evidence="2" id="KW-1185">Reference proteome</keyword>
<dbReference type="PROSITE" id="PS51257">
    <property type="entry name" value="PROKAR_LIPOPROTEIN"/>
    <property type="match status" value="1"/>
</dbReference>
<sequence length="155" mass="17521">MKKFFVAAALFSLILGCGQNENEAKAKKIEEVLKTLPKLAPVQIPEGVAGSYVGTLPCDECDLRQVKMNLDGDGNAFIEEFLFRRNEKTDTLQNRATYKDSAEFILVRFENANRFFAFQKSNGTSIVYLNVEGKPYLDDTEEPYRLLRILSKVSP</sequence>
<dbReference type="InterPro" id="IPR007298">
    <property type="entry name" value="Cu-R_lipoprotein_NlpE"/>
</dbReference>
<dbReference type="Pfam" id="PF04170">
    <property type="entry name" value="NlpE"/>
    <property type="match status" value="1"/>
</dbReference>